<dbReference type="EMBL" id="QTPM01000036">
    <property type="protein sequence ID" value="RQY87443.1"/>
    <property type="molecule type" value="Genomic_DNA"/>
</dbReference>
<keyword evidence="8" id="KW-1185">Reference proteome</keyword>
<keyword evidence="2 6" id="KW-0436">Ligase</keyword>
<reference evidence="6 8" key="2">
    <citation type="submission" date="2018-08" db="EMBL/GenBank/DDBJ databases">
        <title>Comparative analysis of Burkholderia isolates from Puerto Rico.</title>
        <authorList>
            <person name="Hall C."/>
            <person name="Sahl J."/>
            <person name="Wagner D."/>
        </authorList>
    </citation>
    <scope>NUCLEOTIDE SEQUENCE [LARGE SCALE GENOMIC DNA]</scope>
    <source>
        <strain evidence="6 8">Bp8966</strain>
    </source>
</reference>
<gene>
    <name evidence="6" type="ORF">DF017_24905</name>
    <name evidence="5" type="ORF">WT44_00900</name>
</gene>
<dbReference type="InterPro" id="IPR042099">
    <property type="entry name" value="ANL_N_sf"/>
</dbReference>
<feature type="domain" description="AMP-binding enzyme C-terminal" evidence="4">
    <location>
        <begin position="445"/>
        <end position="527"/>
    </location>
</feature>
<dbReference type="InterPro" id="IPR000873">
    <property type="entry name" value="AMP-dep_synth/lig_dom"/>
</dbReference>
<accession>A0A108LFA0</accession>
<dbReference type="InterPro" id="IPR045851">
    <property type="entry name" value="AMP-bd_C_sf"/>
</dbReference>
<dbReference type="PANTHER" id="PTHR43767">
    <property type="entry name" value="LONG-CHAIN-FATTY-ACID--COA LIGASE"/>
    <property type="match status" value="1"/>
</dbReference>
<organism evidence="5">
    <name type="scientific">Burkholderia stagnalis</name>
    <dbReference type="NCBI Taxonomy" id="1503054"/>
    <lineage>
        <taxon>Bacteria</taxon>
        <taxon>Pseudomonadati</taxon>
        <taxon>Pseudomonadota</taxon>
        <taxon>Betaproteobacteria</taxon>
        <taxon>Burkholderiales</taxon>
        <taxon>Burkholderiaceae</taxon>
        <taxon>Burkholderia</taxon>
        <taxon>Burkholderia cepacia complex</taxon>
    </lineage>
</organism>
<evidence type="ECO:0000313" key="6">
    <source>
        <dbReference type="EMBL" id="RQY87443.1"/>
    </source>
</evidence>
<comment type="pathway">
    <text evidence="1">Siderophore biosynthesis.</text>
</comment>
<dbReference type="PROSITE" id="PS00455">
    <property type="entry name" value="AMP_BINDING"/>
    <property type="match status" value="1"/>
</dbReference>
<evidence type="ECO:0000256" key="1">
    <source>
        <dbReference type="ARBA" id="ARBA00004924"/>
    </source>
</evidence>
<proteinExistence type="predicted"/>
<evidence type="ECO:0000313" key="5">
    <source>
        <dbReference type="EMBL" id="KWA59340.1"/>
    </source>
</evidence>
<dbReference type="Proteomes" id="UP000281098">
    <property type="component" value="Unassembled WGS sequence"/>
</dbReference>
<dbReference type="InterPro" id="IPR025110">
    <property type="entry name" value="AMP-bd_C"/>
</dbReference>
<evidence type="ECO:0000256" key="2">
    <source>
        <dbReference type="ARBA" id="ARBA00022598"/>
    </source>
</evidence>
<dbReference type="RefSeq" id="WP_060149109.1">
    <property type="nucleotide sequence ID" value="NZ_LPGD01000044.1"/>
</dbReference>
<dbReference type="AlphaFoldDB" id="A0A108LFA0"/>
<dbReference type="Pfam" id="PF00501">
    <property type="entry name" value="AMP-binding"/>
    <property type="match status" value="1"/>
</dbReference>
<dbReference type="Gene3D" id="3.30.300.30">
    <property type="match status" value="1"/>
</dbReference>
<dbReference type="Proteomes" id="UP000068603">
    <property type="component" value="Unassembled WGS sequence"/>
</dbReference>
<dbReference type="PANTHER" id="PTHR43767:SF1">
    <property type="entry name" value="NONRIBOSOMAL PEPTIDE SYNTHASE PES1 (EUROFUNG)-RELATED"/>
    <property type="match status" value="1"/>
</dbReference>
<feature type="domain" description="AMP-dependent synthetase/ligase" evidence="3">
    <location>
        <begin position="31"/>
        <end position="394"/>
    </location>
</feature>
<evidence type="ECO:0000259" key="4">
    <source>
        <dbReference type="Pfam" id="PF13193"/>
    </source>
</evidence>
<dbReference type="FunFam" id="2.30.38.10:FF:000003">
    <property type="entry name" value="Vibriobactin-specific 2,3-dihydroxybenzoate-AMP ligase"/>
    <property type="match status" value="1"/>
</dbReference>
<protein>
    <submittedName>
        <fullName evidence="6">2,3-dihydroxybenzoate-AMP ligase</fullName>
    </submittedName>
</protein>
<name>A0A108LFA0_9BURK</name>
<evidence type="ECO:0000259" key="3">
    <source>
        <dbReference type="Pfam" id="PF00501"/>
    </source>
</evidence>
<comment type="caution">
    <text evidence="5">The sequence shown here is derived from an EMBL/GenBank/DDBJ whole genome shotgun (WGS) entry which is preliminary data.</text>
</comment>
<evidence type="ECO:0000313" key="8">
    <source>
        <dbReference type="Proteomes" id="UP000281098"/>
    </source>
</evidence>
<dbReference type="InterPro" id="IPR050237">
    <property type="entry name" value="ATP-dep_AMP-bd_enzyme"/>
</dbReference>
<evidence type="ECO:0000313" key="7">
    <source>
        <dbReference type="Proteomes" id="UP000068603"/>
    </source>
</evidence>
<dbReference type="GO" id="GO:0016878">
    <property type="term" value="F:acid-thiol ligase activity"/>
    <property type="evidence" value="ECO:0007669"/>
    <property type="project" value="UniProtKB-ARBA"/>
</dbReference>
<dbReference type="EMBL" id="LPHB01000055">
    <property type="protein sequence ID" value="KWA59340.1"/>
    <property type="molecule type" value="Genomic_DNA"/>
</dbReference>
<reference evidence="5 7" key="1">
    <citation type="submission" date="2015-11" db="EMBL/GenBank/DDBJ databases">
        <title>Expanding the genomic diversity of Burkholderia species for the development of highly accurate diagnostics.</title>
        <authorList>
            <person name="Sahl J."/>
            <person name="Keim P."/>
            <person name="Wagner D."/>
        </authorList>
    </citation>
    <scope>NUCLEOTIDE SEQUENCE [LARGE SCALE GENOMIC DNA]</scope>
    <source>
        <strain evidence="5 7">MSMB1960WGS</strain>
    </source>
</reference>
<dbReference type="Pfam" id="PF13193">
    <property type="entry name" value="AMP-binding_C"/>
    <property type="match status" value="1"/>
</dbReference>
<sequence>MTIFDDFPRYPDAERYRRAGFWTDETLGAMLRRAAATQPDALAIVDGCRRVTYRELDTMVDRVANGLTAAGLRAGDRIVVQLPNSIEFVEALFGLARIGAVPVMALPSDRIAELKHVAAGTGAVGYWVQDRVFATDYRLITAELLDAVDTVRHVFVVGDAAGYRSHASLYGVQTRRPEPAASTAALVMLSGGSTGMPKFIVRTHEDYLYSVRCSAEVCGLSAHSAYLCVLPAAHNFTMSSPGVLGVIHAGGCIVMLREPSGHAALNALAFLDAGRSAFTSLVPGLAQAWLETTPPHAFLSLDFVQIGGAALSPDVAARIVEHFGCELQQVFGMTEGMVAYTRRGDPPDRVLHTQGLPMSAADEIVIVDDDDRPVPDGETGHLLVRGPYTIPGYFHASPQAAQAFTPDGYYRTGDRVRRRADGYLVVEGRVKDQVNRGGEKIAAEEIEAHLLAFPAVSEAAVVGLPDRYLGEASCAFVVVADHMKDMTDESAFAGRLRAFVRARGVAQFKVPDVVLIVPALPRTTLGKTDKKALRASFVPGREDALGAA</sequence>
<dbReference type="SUPFAM" id="SSF56801">
    <property type="entry name" value="Acetyl-CoA synthetase-like"/>
    <property type="match status" value="1"/>
</dbReference>
<dbReference type="Gene3D" id="3.40.50.12780">
    <property type="entry name" value="N-terminal domain of ligase-like"/>
    <property type="match status" value="1"/>
</dbReference>
<dbReference type="InterPro" id="IPR020845">
    <property type="entry name" value="AMP-binding_CS"/>
</dbReference>